<evidence type="ECO:0000313" key="8">
    <source>
        <dbReference type="Proteomes" id="UP000220836"/>
    </source>
</evidence>
<comment type="similarity">
    <text evidence="1">In the C-terminal section; belongs to the class-I pyridoxal-phosphate-dependent aminotransferase family.</text>
</comment>
<dbReference type="InterPro" id="IPR036390">
    <property type="entry name" value="WH_DNA-bd_sf"/>
</dbReference>
<dbReference type="Gene3D" id="1.10.10.10">
    <property type="entry name" value="Winged helix-like DNA-binding domain superfamily/Winged helix DNA-binding domain"/>
    <property type="match status" value="1"/>
</dbReference>
<keyword evidence="4" id="KW-0238">DNA-binding</keyword>
<dbReference type="CDD" id="cd07377">
    <property type="entry name" value="WHTH_GntR"/>
    <property type="match status" value="1"/>
</dbReference>
<feature type="domain" description="HTH gntR-type" evidence="6">
    <location>
        <begin position="13"/>
        <end position="81"/>
    </location>
</feature>
<dbReference type="Proteomes" id="UP000220836">
    <property type="component" value="Unassembled WGS sequence"/>
</dbReference>
<dbReference type="SUPFAM" id="SSF53383">
    <property type="entry name" value="PLP-dependent transferases"/>
    <property type="match status" value="1"/>
</dbReference>
<dbReference type="Pfam" id="PF00155">
    <property type="entry name" value="Aminotran_1_2"/>
    <property type="match status" value="1"/>
</dbReference>
<dbReference type="OrthoDB" id="9794015at2"/>
<dbReference type="InterPro" id="IPR015422">
    <property type="entry name" value="PyrdxlP-dep_Trfase_small"/>
</dbReference>
<keyword evidence="3" id="KW-0805">Transcription regulation</keyword>
<dbReference type="PANTHER" id="PTHR46577">
    <property type="entry name" value="HTH-TYPE TRANSCRIPTIONAL REGULATORY PROTEIN GABR"/>
    <property type="match status" value="1"/>
</dbReference>
<dbReference type="Gene3D" id="3.40.640.10">
    <property type="entry name" value="Type I PLP-dependent aspartate aminotransferase-like (Major domain)"/>
    <property type="match status" value="1"/>
</dbReference>
<dbReference type="GO" id="GO:0003677">
    <property type="term" value="F:DNA binding"/>
    <property type="evidence" value="ECO:0007669"/>
    <property type="project" value="UniProtKB-KW"/>
</dbReference>
<dbReference type="InterPro" id="IPR051446">
    <property type="entry name" value="HTH_trans_reg/aminotransferase"/>
</dbReference>
<evidence type="ECO:0000256" key="2">
    <source>
        <dbReference type="ARBA" id="ARBA00022898"/>
    </source>
</evidence>
<evidence type="ECO:0000256" key="3">
    <source>
        <dbReference type="ARBA" id="ARBA00023015"/>
    </source>
</evidence>
<reference evidence="7 8" key="1">
    <citation type="submission" date="2017-05" db="EMBL/GenBank/DDBJ databases">
        <authorList>
            <person name="Song R."/>
            <person name="Chenine A.L."/>
            <person name="Ruprecht R.M."/>
        </authorList>
    </citation>
    <scope>NUCLEOTIDE SEQUENCE [LARGE SCALE GENOMIC DNA]</scope>
    <source>
        <strain evidence="7 8">CECT 8663</strain>
    </source>
</reference>
<dbReference type="InterPro" id="IPR015421">
    <property type="entry name" value="PyrdxlP-dep_Trfase_major"/>
</dbReference>
<dbReference type="AlphaFoldDB" id="A0A238KGB5"/>
<protein>
    <submittedName>
        <fullName evidence="7">Putative HTH-type transcriptional regulator YdcR</fullName>
    </submittedName>
</protein>
<dbReference type="InterPro" id="IPR004839">
    <property type="entry name" value="Aminotransferase_I/II_large"/>
</dbReference>
<dbReference type="InterPro" id="IPR000524">
    <property type="entry name" value="Tscrpt_reg_HTH_GntR"/>
</dbReference>
<keyword evidence="8" id="KW-1185">Reference proteome</keyword>
<dbReference type="InterPro" id="IPR015424">
    <property type="entry name" value="PyrdxlP-dep_Trfase"/>
</dbReference>
<dbReference type="Gene3D" id="3.90.1150.10">
    <property type="entry name" value="Aspartate Aminotransferase, domain 1"/>
    <property type="match status" value="1"/>
</dbReference>
<accession>A0A238KGB5</accession>
<dbReference type="PANTHER" id="PTHR46577:SF1">
    <property type="entry name" value="HTH-TYPE TRANSCRIPTIONAL REGULATORY PROTEIN GABR"/>
    <property type="match status" value="1"/>
</dbReference>
<proteinExistence type="inferred from homology"/>
<organism evidence="7 8">
    <name type="scientific">Pelagimonas varians</name>
    <dbReference type="NCBI Taxonomy" id="696760"/>
    <lineage>
        <taxon>Bacteria</taxon>
        <taxon>Pseudomonadati</taxon>
        <taxon>Pseudomonadota</taxon>
        <taxon>Alphaproteobacteria</taxon>
        <taxon>Rhodobacterales</taxon>
        <taxon>Roseobacteraceae</taxon>
        <taxon>Pelagimonas</taxon>
    </lineage>
</organism>
<dbReference type="GO" id="GO:0003700">
    <property type="term" value="F:DNA-binding transcription factor activity"/>
    <property type="evidence" value="ECO:0007669"/>
    <property type="project" value="InterPro"/>
</dbReference>
<dbReference type="RefSeq" id="WP_097804858.1">
    <property type="nucleotide sequence ID" value="NZ_FXYH01000007.1"/>
</dbReference>
<evidence type="ECO:0000256" key="5">
    <source>
        <dbReference type="ARBA" id="ARBA00023163"/>
    </source>
</evidence>
<evidence type="ECO:0000259" key="6">
    <source>
        <dbReference type="PROSITE" id="PS50949"/>
    </source>
</evidence>
<dbReference type="InterPro" id="IPR036388">
    <property type="entry name" value="WH-like_DNA-bd_sf"/>
</dbReference>
<dbReference type="SMART" id="SM00345">
    <property type="entry name" value="HTH_GNTR"/>
    <property type="match status" value="1"/>
</dbReference>
<evidence type="ECO:0000313" key="7">
    <source>
        <dbReference type="EMBL" id="SMX41883.1"/>
    </source>
</evidence>
<evidence type="ECO:0000256" key="4">
    <source>
        <dbReference type="ARBA" id="ARBA00023125"/>
    </source>
</evidence>
<dbReference type="SUPFAM" id="SSF46785">
    <property type="entry name" value="Winged helix' DNA-binding domain"/>
    <property type="match status" value="1"/>
</dbReference>
<dbReference type="CDD" id="cd00609">
    <property type="entry name" value="AAT_like"/>
    <property type="match status" value="1"/>
</dbReference>
<gene>
    <name evidence="7" type="primary">ydcR</name>
    <name evidence="7" type="ORF">PEV8663_02369</name>
</gene>
<name>A0A238KGB5_9RHOB</name>
<evidence type="ECO:0000256" key="1">
    <source>
        <dbReference type="ARBA" id="ARBA00005384"/>
    </source>
</evidence>
<dbReference type="GO" id="GO:0030170">
    <property type="term" value="F:pyridoxal phosphate binding"/>
    <property type="evidence" value="ECO:0007669"/>
    <property type="project" value="InterPro"/>
</dbReference>
<keyword evidence="2" id="KW-0663">Pyridoxal phosphate</keyword>
<dbReference type="Pfam" id="PF00392">
    <property type="entry name" value="GntR"/>
    <property type="match status" value="1"/>
</dbReference>
<dbReference type="PROSITE" id="PS50949">
    <property type="entry name" value="HTH_GNTR"/>
    <property type="match status" value="1"/>
</dbReference>
<sequence length="453" mass="49252">MTHWTPTLRDTGMPRYIEIAEAIKSDIDRGALRPGDRLPPQRALAQALDLDFSTISRAYSEATRRGYAESFVGRGTFVSQAQVQTPPARQVEEDPMMNMPPEPDDPDLLAKMRRGLESVAANLVPLMRYQSTTGLAVDKAVAAQWLQHCGLRPDTARLTIAPGSHAAIYAILSQLADPGLTVLCEDLTYPGIRAIAANLGLHLIGVQGDIDGICPQDLDRLIQKHRPVALYLNPTLQNPTTQTMPQARRKQVAAVLMMHDLPLIEDDAYCCVPEQAPQPISTMAPGLGWHVAGLSKVLGAGLRLAYITAPKRSDVASLAQVLRTQNVMASPLSLALVQNWIETGTAAELQAFVRGEMAVRQTLASKILKGLEFQTDPQAYNLWLTLPPDTTRAEVMGRMAGRQIGLMPSDAFCVKGSAPDALRVCLGGPIPRLQLENDLMALADAVLRKDWLG</sequence>
<keyword evidence="5" id="KW-0804">Transcription</keyword>
<dbReference type="EMBL" id="FXYH01000007">
    <property type="protein sequence ID" value="SMX41883.1"/>
    <property type="molecule type" value="Genomic_DNA"/>
</dbReference>